<dbReference type="Pfam" id="PF07441">
    <property type="entry name" value="BofA"/>
    <property type="match status" value="1"/>
</dbReference>
<keyword evidence="3" id="KW-1185">Reference proteome</keyword>
<reference evidence="2 3" key="1">
    <citation type="journal article" date="2019" name="Int. J. Syst. Evol. Microbiol.">
        <title>The Global Catalogue of Microorganisms (GCM) 10K type strain sequencing project: providing services to taxonomists for standard genome sequencing and annotation.</title>
        <authorList>
            <consortium name="The Broad Institute Genomics Platform"/>
            <consortium name="The Broad Institute Genome Sequencing Center for Infectious Disease"/>
            <person name="Wu L."/>
            <person name="Ma J."/>
        </authorList>
    </citation>
    <scope>NUCLEOTIDE SEQUENCE [LARGE SCALE GENOMIC DNA]</scope>
    <source>
        <strain evidence="2 3">JCM 1407</strain>
    </source>
</reference>
<evidence type="ECO:0000313" key="2">
    <source>
        <dbReference type="EMBL" id="GAA0734455.1"/>
    </source>
</evidence>
<dbReference type="RefSeq" id="WP_343758859.1">
    <property type="nucleotide sequence ID" value="NZ_BAAACG010000004.1"/>
</dbReference>
<evidence type="ECO:0000313" key="3">
    <source>
        <dbReference type="Proteomes" id="UP001501510"/>
    </source>
</evidence>
<protein>
    <submittedName>
        <fullName evidence="2">Pro-sigmaK processing inhibitor BofA family protein</fullName>
    </submittedName>
</protein>
<sequence length="86" mass="9791">MTLQYAGYFLLAIFLLFILLKIFVFPLKIIFTLLVNAVLGVVLLYVVNFVGAYFNFFIGINIWTALISGFFGIPGVIFLIIFKLFL</sequence>
<keyword evidence="1" id="KW-1133">Transmembrane helix</keyword>
<name>A0ABN1JB31_9CLOT</name>
<evidence type="ECO:0000256" key="1">
    <source>
        <dbReference type="SAM" id="Phobius"/>
    </source>
</evidence>
<keyword evidence="1" id="KW-0812">Transmembrane</keyword>
<proteinExistence type="predicted"/>
<organism evidence="2 3">
    <name type="scientific">Clostridium oceanicum</name>
    <dbReference type="NCBI Taxonomy" id="1543"/>
    <lineage>
        <taxon>Bacteria</taxon>
        <taxon>Bacillati</taxon>
        <taxon>Bacillota</taxon>
        <taxon>Clostridia</taxon>
        <taxon>Eubacteriales</taxon>
        <taxon>Clostridiaceae</taxon>
        <taxon>Clostridium</taxon>
    </lineage>
</organism>
<feature type="transmembrane region" description="Helical" evidence="1">
    <location>
        <begin position="31"/>
        <end position="54"/>
    </location>
</feature>
<keyword evidence="1" id="KW-0472">Membrane</keyword>
<feature type="transmembrane region" description="Helical" evidence="1">
    <location>
        <begin position="60"/>
        <end position="82"/>
    </location>
</feature>
<dbReference type="NCBIfam" id="TIGR02862">
    <property type="entry name" value="spore_BofA"/>
    <property type="match status" value="1"/>
</dbReference>
<accession>A0ABN1JB31</accession>
<dbReference type="InterPro" id="IPR010001">
    <property type="entry name" value="BofA"/>
</dbReference>
<comment type="caution">
    <text evidence="2">The sequence shown here is derived from an EMBL/GenBank/DDBJ whole genome shotgun (WGS) entry which is preliminary data.</text>
</comment>
<gene>
    <name evidence="2" type="ORF">GCM10008906_06630</name>
</gene>
<feature type="transmembrane region" description="Helical" evidence="1">
    <location>
        <begin position="6"/>
        <end position="24"/>
    </location>
</feature>
<dbReference type="Proteomes" id="UP001501510">
    <property type="component" value="Unassembled WGS sequence"/>
</dbReference>
<dbReference type="EMBL" id="BAAACG010000004">
    <property type="protein sequence ID" value="GAA0734455.1"/>
    <property type="molecule type" value="Genomic_DNA"/>
</dbReference>